<feature type="domain" description="Protein kinase C-terminal" evidence="1">
    <location>
        <begin position="24"/>
        <end position="63"/>
    </location>
</feature>
<name>A0AAE1PVD6_9EUCA</name>
<dbReference type="GO" id="GO:0004674">
    <property type="term" value="F:protein serine/threonine kinase activity"/>
    <property type="evidence" value="ECO:0007669"/>
    <property type="project" value="InterPro"/>
</dbReference>
<comment type="caution">
    <text evidence="2">The sequence shown here is derived from an EMBL/GenBank/DDBJ whole genome shotgun (WGS) entry which is preliminary data.</text>
</comment>
<dbReference type="Gene3D" id="3.30.200.20">
    <property type="entry name" value="Phosphorylase Kinase, domain 1"/>
    <property type="match status" value="1"/>
</dbReference>
<protein>
    <recommendedName>
        <fullName evidence="1">Protein kinase C-terminal domain-containing protein</fullName>
    </recommendedName>
</protein>
<dbReference type="Proteomes" id="UP001292094">
    <property type="component" value="Unassembled WGS sequence"/>
</dbReference>
<gene>
    <name evidence="2" type="ORF">Pmani_013728</name>
</gene>
<reference evidence="2" key="1">
    <citation type="submission" date="2023-11" db="EMBL/GenBank/DDBJ databases">
        <title>Genome assemblies of two species of porcelain crab, Petrolisthes cinctipes and Petrolisthes manimaculis (Anomura: Porcellanidae).</title>
        <authorList>
            <person name="Angst P."/>
        </authorList>
    </citation>
    <scope>NUCLEOTIDE SEQUENCE</scope>
    <source>
        <strain evidence="2">PB745_02</strain>
        <tissue evidence="2">Gill</tissue>
    </source>
</reference>
<dbReference type="GO" id="GO:0005524">
    <property type="term" value="F:ATP binding"/>
    <property type="evidence" value="ECO:0007669"/>
    <property type="project" value="InterPro"/>
</dbReference>
<proteinExistence type="predicted"/>
<keyword evidence="3" id="KW-1185">Reference proteome</keyword>
<accession>A0AAE1PVD6</accession>
<dbReference type="InterPro" id="IPR017892">
    <property type="entry name" value="Pkinase_C"/>
</dbReference>
<dbReference type="EMBL" id="JAWZYT010001160">
    <property type="protein sequence ID" value="KAK4315024.1"/>
    <property type="molecule type" value="Genomic_DNA"/>
</dbReference>
<dbReference type="Pfam" id="PF00433">
    <property type="entry name" value="Pkinase_C"/>
    <property type="match status" value="1"/>
</dbReference>
<evidence type="ECO:0000313" key="2">
    <source>
        <dbReference type="EMBL" id="KAK4315024.1"/>
    </source>
</evidence>
<evidence type="ECO:0000259" key="1">
    <source>
        <dbReference type="Pfam" id="PF00433"/>
    </source>
</evidence>
<dbReference type="AlphaFoldDB" id="A0AAE1PVD6"/>
<sequence length="72" mass="8656">MNLHVCHFPTTSFYNLSTFMITRHRKDVSNFDKQFTSERTELTPTDKLFMMNLDQTEFLGFSYLNPEYIQHV</sequence>
<organism evidence="2 3">
    <name type="scientific">Petrolisthes manimaculis</name>
    <dbReference type="NCBI Taxonomy" id="1843537"/>
    <lineage>
        <taxon>Eukaryota</taxon>
        <taxon>Metazoa</taxon>
        <taxon>Ecdysozoa</taxon>
        <taxon>Arthropoda</taxon>
        <taxon>Crustacea</taxon>
        <taxon>Multicrustacea</taxon>
        <taxon>Malacostraca</taxon>
        <taxon>Eumalacostraca</taxon>
        <taxon>Eucarida</taxon>
        <taxon>Decapoda</taxon>
        <taxon>Pleocyemata</taxon>
        <taxon>Anomura</taxon>
        <taxon>Galatheoidea</taxon>
        <taxon>Porcellanidae</taxon>
        <taxon>Petrolisthes</taxon>
    </lineage>
</organism>
<evidence type="ECO:0000313" key="3">
    <source>
        <dbReference type="Proteomes" id="UP001292094"/>
    </source>
</evidence>